<name>A0A1B0AEH5_GLOPL</name>
<accession>A0A1B0AEH5</accession>
<evidence type="ECO:0000313" key="4">
    <source>
        <dbReference type="Proteomes" id="UP000092445"/>
    </source>
</evidence>
<feature type="region of interest" description="Disordered" evidence="1">
    <location>
        <begin position="137"/>
        <end position="196"/>
    </location>
</feature>
<feature type="compositionally biased region" description="Polar residues" evidence="1">
    <location>
        <begin position="163"/>
        <end position="185"/>
    </location>
</feature>
<keyword evidence="2" id="KW-0812">Transmembrane</keyword>
<keyword evidence="4" id="KW-1185">Reference proteome</keyword>
<organism evidence="3 4">
    <name type="scientific">Glossina pallidipes</name>
    <name type="common">Tsetse fly</name>
    <dbReference type="NCBI Taxonomy" id="7398"/>
    <lineage>
        <taxon>Eukaryota</taxon>
        <taxon>Metazoa</taxon>
        <taxon>Ecdysozoa</taxon>
        <taxon>Arthropoda</taxon>
        <taxon>Hexapoda</taxon>
        <taxon>Insecta</taxon>
        <taxon>Pterygota</taxon>
        <taxon>Neoptera</taxon>
        <taxon>Endopterygota</taxon>
        <taxon>Diptera</taxon>
        <taxon>Brachycera</taxon>
        <taxon>Muscomorpha</taxon>
        <taxon>Hippoboscoidea</taxon>
        <taxon>Glossinidae</taxon>
        <taxon>Glossina</taxon>
    </lineage>
</organism>
<dbReference type="VEuPathDB" id="VectorBase:GPAI043182"/>
<reference evidence="3" key="2">
    <citation type="submission" date="2020-05" db="UniProtKB">
        <authorList>
            <consortium name="EnsemblMetazoa"/>
        </authorList>
    </citation>
    <scope>IDENTIFICATION</scope>
    <source>
        <strain evidence="3">IAEA</strain>
    </source>
</reference>
<evidence type="ECO:0000256" key="1">
    <source>
        <dbReference type="SAM" id="MobiDB-lite"/>
    </source>
</evidence>
<dbReference type="Proteomes" id="UP000092445">
    <property type="component" value="Unassembled WGS sequence"/>
</dbReference>
<dbReference type="EnsemblMetazoa" id="GPAI043182-RA">
    <property type="protein sequence ID" value="GPAI043182-PA"/>
    <property type="gene ID" value="GPAI043182"/>
</dbReference>
<keyword evidence="2" id="KW-1133">Transmembrane helix</keyword>
<protein>
    <submittedName>
        <fullName evidence="3">Uncharacterized protein</fullName>
    </submittedName>
</protein>
<evidence type="ECO:0000256" key="2">
    <source>
        <dbReference type="SAM" id="Phobius"/>
    </source>
</evidence>
<keyword evidence="2" id="KW-0472">Membrane</keyword>
<feature type="transmembrane region" description="Helical" evidence="2">
    <location>
        <begin position="36"/>
        <end position="66"/>
    </location>
</feature>
<reference evidence="4" key="1">
    <citation type="submission" date="2014-03" db="EMBL/GenBank/DDBJ databases">
        <authorList>
            <person name="Aksoy S."/>
            <person name="Warren W."/>
            <person name="Wilson R.K."/>
        </authorList>
    </citation>
    <scope>NUCLEOTIDE SEQUENCE [LARGE SCALE GENOMIC DNA]</scope>
    <source>
        <strain evidence="4">IAEA</strain>
    </source>
</reference>
<feature type="transmembrane region" description="Helical" evidence="2">
    <location>
        <begin position="78"/>
        <end position="99"/>
    </location>
</feature>
<evidence type="ECO:0000313" key="3">
    <source>
        <dbReference type="EnsemblMetazoa" id="GPAI043182-PA"/>
    </source>
</evidence>
<proteinExistence type="predicted"/>
<dbReference type="AlphaFoldDB" id="A0A1B0AEH5"/>
<sequence length="196" mass="21366">MRRHGPRATALPTNGQQATLQIPVAKEDYRISNQHCMFILSSLFTVRMIAFAILGIADILFVMLGIDDTFQFLLHIKIYIIINCGQALFLHNLPGLLILPPMLFQLQVLKATKPRTSWNANDPATVSDRKVTSSNNAAATQHIAKSPPVSKPIAGASSIPKAQIQQDFIPSPNKGTSNASATDIPSSRKKGSEPRL</sequence>